<keyword evidence="3" id="KW-0602">Photosynthesis</keyword>
<evidence type="ECO:0007829" key="15">
    <source>
        <dbReference type="PDB" id="7Y5E"/>
    </source>
</evidence>
<dbReference type="PDB" id="7Y7A">
    <property type="method" value="EM"/>
    <property type="resolution" value="4.30 A"/>
    <property type="chains" value="e5/eD/eg/ei=56-303"/>
</dbReference>
<keyword evidence="12" id="KW-1185">Reference proteome</keyword>
<comment type="subcellular location">
    <subcellularLocation>
        <location evidence="1">Plastid</location>
        <location evidence="1">Chloroplast thylakoid membrane</location>
        <topology evidence="1">Peripheral membrane protein</topology>
        <orientation evidence="1">Stromal side</orientation>
    </subcellularLocation>
</comment>
<feature type="domain" description="PBS-linker" evidence="10">
    <location>
        <begin position="58"/>
        <end position="239"/>
    </location>
</feature>
<evidence type="ECO:0000256" key="6">
    <source>
        <dbReference type="ARBA" id="ARBA00022738"/>
    </source>
</evidence>
<keyword evidence="2" id="KW-0150">Chloroplast</keyword>
<dbReference type="PROSITE" id="PS51445">
    <property type="entry name" value="PBS_LINKER"/>
    <property type="match status" value="1"/>
</dbReference>
<evidence type="ECO:0000256" key="2">
    <source>
        <dbReference type="ARBA" id="ARBA00022528"/>
    </source>
</evidence>
<keyword evidence="13 14" id="KW-0002">3D-structure</keyword>
<dbReference type="EMDB" id="EMD-33618"/>
<comment type="similarity">
    <text evidence="9">Belongs to the phycobilisome linker protein family.</text>
</comment>
<dbReference type="PANTHER" id="PTHR34011">
    <property type="entry name" value="PHYCOBILISOME 32.1 KDA LINKER POLYPEPTIDE, PHYCOCYANIN-ASSOCIATED, ROD 2-RELATED"/>
    <property type="match status" value="1"/>
</dbReference>
<gene>
    <name evidence="11" type="ORF">FVE85_7221</name>
</gene>
<accession>A0A5J4Z7F4</accession>
<comment type="caution">
    <text evidence="11">The sequence shown here is derived from an EMBL/GenBank/DDBJ whole genome shotgun (WGS) entry which is preliminary data.</text>
</comment>
<dbReference type="Gene3D" id="1.10.3130.20">
    <property type="entry name" value="Phycobilisome linker domain"/>
    <property type="match status" value="1"/>
</dbReference>
<dbReference type="PDB" id="7Y4L">
    <property type="method" value="EM"/>
    <property type="resolution" value="3.30 A"/>
    <property type="chains" value="e1/eK=1-303"/>
</dbReference>
<dbReference type="AlphaFoldDB" id="A0A5J4Z7F4"/>
<evidence type="ECO:0007829" key="14">
    <source>
        <dbReference type="PDB" id="7Y4L"/>
    </source>
</evidence>
<evidence type="ECO:0007829" key="13">
    <source>
        <dbReference type="PDB" id="7EZX"/>
    </source>
</evidence>
<dbReference type="InterPro" id="IPR001297">
    <property type="entry name" value="PBS_linker_dom"/>
</dbReference>
<name>A0A5J4Z7F4_PORPP</name>
<dbReference type="Pfam" id="PF00427">
    <property type="entry name" value="PBS_linker_poly"/>
    <property type="match status" value="1"/>
</dbReference>
<dbReference type="OMA" id="NAHIMES"/>
<keyword evidence="5" id="KW-0934">Plastid</keyword>
<evidence type="ECO:0000256" key="9">
    <source>
        <dbReference type="PROSITE-ProRule" id="PRU00775"/>
    </source>
</evidence>
<dbReference type="PDB" id="7EZX">
    <property type="method" value="EM"/>
    <property type="resolution" value="3.00 A"/>
    <property type="chains" value="e2/eR=1-303"/>
</dbReference>
<reference evidence="12" key="1">
    <citation type="journal article" date="2019" name="Nat. Commun.">
        <title>Expansion of phycobilisome linker gene families in mesophilic red algae.</title>
        <authorList>
            <person name="Lee J."/>
            <person name="Kim D."/>
            <person name="Bhattacharya D."/>
            <person name="Yoon H.S."/>
        </authorList>
    </citation>
    <scope>NUCLEOTIDE SEQUENCE [LARGE SCALE GENOMIC DNA]</scope>
    <source>
        <strain evidence="12">CCMP 1328</strain>
    </source>
</reference>
<evidence type="ECO:0000313" key="12">
    <source>
        <dbReference type="Proteomes" id="UP000324585"/>
    </source>
</evidence>
<keyword evidence="7" id="KW-0793">Thylakoid</keyword>
<dbReference type="GO" id="GO:0030089">
    <property type="term" value="C:phycobilisome"/>
    <property type="evidence" value="ECO:0007669"/>
    <property type="project" value="UniProtKB-UniRule"/>
</dbReference>
<reference evidence="13" key="2">
    <citation type="journal article" date="2023" name="Commun. Biol.">
        <title>The structural basis for light acclimation in phycobilisome light harvesting systems systems in Porphyridium purpureum.</title>
        <authorList>
            <person name="Dodson E.J."/>
            <person name="Ma J."/>
            <person name="Suissa Szlejf M."/>
            <person name="Maroudas-Sklare N."/>
            <person name="Paltiel Y."/>
            <person name="Adir N."/>
            <person name="Sun S."/>
            <person name="Sui S.F."/>
            <person name="Keren N."/>
        </authorList>
    </citation>
    <scope>STRUCTURE BY ELECTRON MICROSCOPY (3.00 ANGSTROMS)</scope>
</reference>
<evidence type="ECO:0000256" key="8">
    <source>
        <dbReference type="ARBA" id="ARBA00023136"/>
    </source>
</evidence>
<evidence type="ECO:0000256" key="7">
    <source>
        <dbReference type="ARBA" id="ARBA00023078"/>
    </source>
</evidence>
<evidence type="ECO:0000259" key="10">
    <source>
        <dbReference type="PROSITE" id="PS51445"/>
    </source>
</evidence>
<dbReference type="GO" id="GO:0009535">
    <property type="term" value="C:chloroplast thylakoid membrane"/>
    <property type="evidence" value="ECO:0007669"/>
    <property type="project" value="UniProtKB-SubCell"/>
</dbReference>
<dbReference type="OrthoDB" id="3544at2759"/>
<evidence type="ECO:0000256" key="1">
    <source>
        <dbReference type="ARBA" id="ARBA00004185"/>
    </source>
</evidence>
<keyword evidence="4" id="KW-0042">Antenna complex</keyword>
<evidence type="ECO:0000256" key="3">
    <source>
        <dbReference type="ARBA" id="ARBA00022531"/>
    </source>
</evidence>
<reference evidence="14 15" key="3">
    <citation type="journal article" date="2023" name="Nature">
        <title>In situ structure of the red algal phycobilisome-PSII-PSI-LHC megacomplex.</title>
        <authorList>
            <person name="You X."/>
            <person name="Zhang X."/>
            <person name="Cheng J."/>
            <person name="Xiao Y."/>
            <person name="Ma J."/>
            <person name="Sun S."/>
            <person name="Zhang X."/>
            <person name="Wang H.W."/>
            <person name="Sui S.F."/>
        </authorList>
    </citation>
    <scope>STRUCTURE BY ELECTRON MICROSCOPY (3.30 ANGSTROMS)</scope>
</reference>
<dbReference type="PDB" id="7Y5E">
    <property type="method" value="EM"/>
    <property type="resolution" value="3.30 A"/>
    <property type="chains" value="e7/eA=1-303"/>
</dbReference>
<dbReference type="InterPro" id="IPR038255">
    <property type="entry name" value="PBS_linker_sf"/>
</dbReference>
<protein>
    <submittedName>
        <fullName evidence="11">Phycobilisome 31.8 kDa linker polypeptide, phycoerythrin-associated, rod</fullName>
    </submittedName>
</protein>
<keyword evidence="6 9" id="KW-0605">Phycobilisome</keyword>
<dbReference type="Proteomes" id="UP000324585">
    <property type="component" value="Unassembled WGS sequence"/>
</dbReference>
<dbReference type="EMDB" id="EMD-31393"/>
<evidence type="ECO:0000256" key="4">
    <source>
        <dbReference type="ARBA" id="ARBA00022549"/>
    </source>
</evidence>
<evidence type="ECO:0000313" key="11">
    <source>
        <dbReference type="EMBL" id="KAA8499636.1"/>
    </source>
</evidence>
<sequence>MEAVGFVHVGAWRVGSSSAAAAAAGVAGKRCGALPVSFGAHAPRRAASASQVKMMAFSSIQNVLTDAPLGTPSAMGFLDERTEKPLMGPSEMDELVYAVYKQVFGNAHIMESERAELRDAESLFRYLRDVREFVRALAKSNAYTSRFLQGNQQYRFFELNFKHLLGRGPRSLEEMASHSALYAEGGFEAVIDAILDSDEYAQEFGSTVVPYCRFKGEYPTNEEFNRMLVLKGANSTSDKAGKGRSKLCYSIAAGCSQNWLSMSKALPFGTEKGTGFNLISSSRNPAARPRIGTKIPGGVVFSS</sequence>
<dbReference type="PANTHER" id="PTHR34011:SF6">
    <property type="entry name" value="PHYCOBILIPROTEIN APCE"/>
    <property type="match status" value="1"/>
</dbReference>
<dbReference type="EMBL" id="VRMN01000001">
    <property type="protein sequence ID" value="KAA8499636.1"/>
    <property type="molecule type" value="Genomic_DNA"/>
</dbReference>
<keyword evidence="8" id="KW-0472">Membrane</keyword>
<organism evidence="11 12">
    <name type="scientific">Porphyridium purpureum</name>
    <name type="common">Red alga</name>
    <name type="synonym">Porphyridium cruentum</name>
    <dbReference type="NCBI Taxonomy" id="35688"/>
    <lineage>
        <taxon>Eukaryota</taxon>
        <taxon>Rhodophyta</taxon>
        <taxon>Bangiophyceae</taxon>
        <taxon>Porphyridiales</taxon>
        <taxon>Porphyridiaceae</taxon>
        <taxon>Porphyridium</taxon>
    </lineage>
</organism>
<dbReference type="GO" id="GO:0015979">
    <property type="term" value="P:photosynthesis"/>
    <property type="evidence" value="ECO:0007669"/>
    <property type="project" value="UniProtKB-KW"/>
</dbReference>
<proteinExistence type="evidence at protein level"/>
<dbReference type="EMDB" id="EMD-33658"/>
<evidence type="ECO:0000256" key="5">
    <source>
        <dbReference type="ARBA" id="ARBA00022640"/>
    </source>
</evidence>